<keyword evidence="2" id="KW-0812">Transmembrane</keyword>
<evidence type="ECO:0000256" key="1">
    <source>
        <dbReference type="SAM" id="MobiDB-lite"/>
    </source>
</evidence>
<dbReference type="AlphaFoldDB" id="C1DZ61"/>
<protein>
    <submittedName>
        <fullName evidence="3">Uncharacterized protein</fullName>
    </submittedName>
</protein>
<feature type="compositionally biased region" description="Basic and acidic residues" evidence="1">
    <location>
        <begin position="121"/>
        <end position="141"/>
    </location>
</feature>
<dbReference type="InParanoid" id="C1DZ61"/>
<dbReference type="Proteomes" id="UP000002009">
    <property type="component" value="Chromosome 2"/>
</dbReference>
<proteinExistence type="predicted"/>
<keyword evidence="2" id="KW-0472">Membrane</keyword>
<dbReference type="KEGG" id="mis:MICPUN_55704"/>
<feature type="region of interest" description="Disordered" evidence="1">
    <location>
        <begin position="1"/>
        <end position="25"/>
    </location>
</feature>
<keyword evidence="4" id="KW-1185">Reference proteome</keyword>
<dbReference type="GeneID" id="8241485"/>
<gene>
    <name evidence="3" type="ORF">MICPUN_55704</name>
</gene>
<sequence>MSTHDPEAGSASAGDGDPRFHHNPARKKRTQTLAFASLLVFVATLQMLVYHMHHVRHHVGVFRRSARERERVVLPRDETDVGDWALAGGDVGGGFRREGGGTGDEEFERGVGRGGGGGVRFESRGDDGQGLADDARGERRGGSAGGGSLYNADR</sequence>
<evidence type="ECO:0000256" key="2">
    <source>
        <dbReference type="SAM" id="Phobius"/>
    </source>
</evidence>
<feature type="transmembrane region" description="Helical" evidence="2">
    <location>
        <begin position="33"/>
        <end position="53"/>
    </location>
</feature>
<organism evidence="3 4">
    <name type="scientific">Micromonas commoda (strain RCC299 / NOUM17 / CCMP2709)</name>
    <name type="common">Picoplanktonic green alga</name>
    <dbReference type="NCBI Taxonomy" id="296587"/>
    <lineage>
        <taxon>Eukaryota</taxon>
        <taxon>Viridiplantae</taxon>
        <taxon>Chlorophyta</taxon>
        <taxon>Mamiellophyceae</taxon>
        <taxon>Mamiellales</taxon>
        <taxon>Mamiellaceae</taxon>
        <taxon>Micromonas</taxon>
    </lineage>
</organism>
<name>C1DZ61_MICCC</name>
<dbReference type="RefSeq" id="XP_002499799.1">
    <property type="nucleotide sequence ID" value="XM_002499753.1"/>
</dbReference>
<evidence type="ECO:0000313" key="4">
    <source>
        <dbReference type="Proteomes" id="UP000002009"/>
    </source>
</evidence>
<reference evidence="3 4" key="1">
    <citation type="journal article" date="2009" name="Science">
        <title>Green evolution and dynamic adaptations revealed by genomes of the marine picoeukaryotes Micromonas.</title>
        <authorList>
            <person name="Worden A.Z."/>
            <person name="Lee J.H."/>
            <person name="Mock T."/>
            <person name="Rouze P."/>
            <person name="Simmons M.P."/>
            <person name="Aerts A.L."/>
            <person name="Allen A.E."/>
            <person name="Cuvelier M.L."/>
            <person name="Derelle E."/>
            <person name="Everett M.V."/>
            <person name="Foulon E."/>
            <person name="Grimwood J."/>
            <person name="Gundlach H."/>
            <person name="Henrissat B."/>
            <person name="Napoli C."/>
            <person name="McDonald S.M."/>
            <person name="Parker M.S."/>
            <person name="Rombauts S."/>
            <person name="Salamov A."/>
            <person name="Von Dassow P."/>
            <person name="Badger J.H."/>
            <person name="Coutinho P.M."/>
            <person name="Demir E."/>
            <person name="Dubchak I."/>
            <person name="Gentemann C."/>
            <person name="Eikrem W."/>
            <person name="Gready J.E."/>
            <person name="John U."/>
            <person name="Lanier W."/>
            <person name="Lindquist E.A."/>
            <person name="Lucas S."/>
            <person name="Mayer K.F."/>
            <person name="Moreau H."/>
            <person name="Not F."/>
            <person name="Otillar R."/>
            <person name="Panaud O."/>
            <person name="Pangilinan J."/>
            <person name="Paulsen I."/>
            <person name="Piegu B."/>
            <person name="Poliakov A."/>
            <person name="Robbens S."/>
            <person name="Schmutz J."/>
            <person name="Toulza E."/>
            <person name="Wyss T."/>
            <person name="Zelensky A."/>
            <person name="Zhou K."/>
            <person name="Armbrust E.V."/>
            <person name="Bhattacharya D."/>
            <person name="Goodenough U.W."/>
            <person name="Van de Peer Y."/>
            <person name="Grigoriev I.V."/>
        </authorList>
    </citation>
    <scope>NUCLEOTIDE SEQUENCE [LARGE SCALE GENOMIC DNA]</scope>
    <source>
        <strain evidence="4">RCC299 / NOUM17</strain>
    </source>
</reference>
<dbReference type="EMBL" id="CP001323">
    <property type="protein sequence ID" value="ACO61057.1"/>
    <property type="molecule type" value="Genomic_DNA"/>
</dbReference>
<evidence type="ECO:0000313" key="3">
    <source>
        <dbReference type="EMBL" id="ACO61057.1"/>
    </source>
</evidence>
<accession>C1DZ61</accession>
<keyword evidence="2" id="KW-1133">Transmembrane helix</keyword>
<feature type="region of interest" description="Disordered" evidence="1">
    <location>
        <begin position="92"/>
        <end position="154"/>
    </location>
</feature>